<gene>
    <name evidence="1" type="ORF">D3867_36210</name>
</gene>
<geneLocation type="plasmid" evidence="1 2">
    <name>p6</name>
</geneLocation>
<protein>
    <recommendedName>
        <fullName evidence="3">HTH luxR-type domain-containing protein</fullName>
    </recommendedName>
</protein>
<sequence length="147" mass="15683">MSEGEQELRMAIAAVARSRAPQTVFLRRLRGEPLLMAIAPGELERTVILVVARFGDDVESVAASLRTAFGLPDAQAHVAALIGAGLSPEVIGEIRGSSPRTVYNQINGKDGMKARLRQKDFAADDLSAISKLVGKIAAMSRAITRKS</sequence>
<evidence type="ECO:0000313" key="1">
    <source>
        <dbReference type="EMBL" id="QCO07327.1"/>
    </source>
</evidence>
<evidence type="ECO:0000313" key="2">
    <source>
        <dbReference type="Proteomes" id="UP000298596"/>
    </source>
</evidence>
<dbReference type="AlphaFoldDB" id="A0A4D8QAB0"/>
<proteinExistence type="predicted"/>
<dbReference type="Proteomes" id="UP000298596">
    <property type="component" value="Plasmid p6"/>
</dbReference>
<dbReference type="EMBL" id="CP032336">
    <property type="protein sequence ID" value="QCO07327.1"/>
    <property type="molecule type" value="Genomic_DNA"/>
</dbReference>
<evidence type="ECO:0008006" key="3">
    <source>
        <dbReference type="Google" id="ProtNLM"/>
    </source>
</evidence>
<name>A0A4D8QAB0_AZOBR</name>
<accession>A0A4D8QAB0</accession>
<reference evidence="1 2" key="1">
    <citation type="submission" date="2018-09" db="EMBL/GenBank/DDBJ databases">
        <title>Whole genome based analysis of evolution and adaptive divergence in Indian and Brazilian strains of Azospirillum brasilense.</title>
        <authorList>
            <person name="Singh C."/>
            <person name="Tripathi A.K."/>
        </authorList>
    </citation>
    <scope>NUCLEOTIDE SEQUENCE [LARGE SCALE GENOMIC DNA]</scope>
    <source>
        <strain evidence="1 2">MTCC4036</strain>
        <plasmid evidence="1 2">p6</plasmid>
    </source>
</reference>
<keyword evidence="1" id="KW-0614">Plasmid</keyword>
<organism evidence="1 2">
    <name type="scientific">Azospirillum brasilense</name>
    <dbReference type="NCBI Taxonomy" id="192"/>
    <lineage>
        <taxon>Bacteria</taxon>
        <taxon>Pseudomonadati</taxon>
        <taxon>Pseudomonadota</taxon>
        <taxon>Alphaproteobacteria</taxon>
        <taxon>Rhodospirillales</taxon>
        <taxon>Azospirillaceae</taxon>
        <taxon>Azospirillum</taxon>
    </lineage>
</organism>